<proteinExistence type="predicted"/>
<protein>
    <submittedName>
        <fullName evidence="1">Uncharacterized protein</fullName>
    </submittedName>
</protein>
<reference evidence="1 2" key="1">
    <citation type="submission" date="2020-04" db="EMBL/GenBank/DDBJ databases">
        <title>Advantages and limits of metagenomic assembly and binning of a giant virus.</title>
        <authorList>
            <person name="Schulz F."/>
            <person name="Andreani J."/>
            <person name="Francis R."/>
            <person name="Boudjemaa H."/>
            <person name="Bou Khalil J.Y."/>
            <person name="Lee J."/>
            <person name="La Scola B."/>
            <person name="Woyke T."/>
        </authorList>
    </citation>
    <scope>NUCLEOTIDE SEQUENCE [LARGE SCALE GENOMIC DNA]</scope>
    <source>
        <strain evidence="1 2">FV1/VV64</strain>
    </source>
</reference>
<gene>
    <name evidence="1" type="ORF">Fadolivirus_1_874</name>
</gene>
<evidence type="ECO:0000313" key="2">
    <source>
        <dbReference type="Proteomes" id="UP001162001"/>
    </source>
</evidence>
<keyword evidence="2" id="KW-1185">Reference proteome</keyword>
<accession>A0A7D3V5U9</accession>
<dbReference type="EMBL" id="MT418680">
    <property type="protein sequence ID" value="QKF94332.1"/>
    <property type="molecule type" value="Genomic_DNA"/>
</dbReference>
<evidence type="ECO:0000313" key="1">
    <source>
        <dbReference type="EMBL" id="QKF94332.1"/>
    </source>
</evidence>
<organism evidence="1 2">
    <name type="scientific">Fadolivirus FV1/VV64</name>
    <dbReference type="NCBI Taxonomy" id="3070911"/>
    <lineage>
        <taxon>Viruses</taxon>
        <taxon>Varidnaviria</taxon>
        <taxon>Bamfordvirae</taxon>
        <taxon>Nucleocytoviricota</taxon>
        <taxon>Megaviricetes</taxon>
        <taxon>Imitervirales</taxon>
        <taxon>Mimiviridae</taxon>
        <taxon>Klosneuvirinae</taxon>
        <taxon>Fadolivirus</taxon>
        <taxon>Fadolivirus algeromassiliense</taxon>
    </lineage>
</organism>
<name>A0A7D3V5U9_9VIRU</name>
<sequence length="80" mass="9142">MYTIFFISVLLLILFISLNGYSEFFDDIKPRVHAKLNRDCGVEYYSWQSPSQNGEQGCGLVPCPKGLGDNITCWTCCNYF</sequence>
<dbReference type="Proteomes" id="UP001162001">
    <property type="component" value="Segment"/>
</dbReference>